<keyword evidence="2" id="KW-1185">Reference proteome</keyword>
<gene>
    <name evidence="1" type="ORF">I3517_27315</name>
</gene>
<proteinExistence type="predicted"/>
<reference evidence="1 2" key="1">
    <citation type="submission" date="2020-12" db="EMBL/GenBank/DDBJ databases">
        <title>Draft genome sequence of furan degrading bacterial strain FUR100.</title>
        <authorList>
            <person name="Woiski C."/>
        </authorList>
    </citation>
    <scope>NUCLEOTIDE SEQUENCE [LARGE SCALE GENOMIC DNA]</scope>
    <source>
        <strain evidence="1 2">FUR100</strain>
    </source>
</reference>
<dbReference type="AlphaFoldDB" id="A0A8I0ZZU2"/>
<evidence type="ECO:0000313" key="2">
    <source>
        <dbReference type="Proteomes" id="UP000627573"/>
    </source>
</evidence>
<dbReference type="RefSeq" id="WP_197941930.1">
    <property type="nucleotide sequence ID" value="NZ_JAECSB010000085.1"/>
</dbReference>
<sequence length="63" mass="7145">MNDDNRKQRRLEHLTELGFTPTGDDSTWWNRCPHCPPNAIAIQQGPQGMAAHTKALHPEVNQL</sequence>
<organism evidence="1 2">
    <name type="scientific">Rhodococcus erythropolis</name>
    <name type="common">Arthrobacter picolinophilus</name>
    <dbReference type="NCBI Taxonomy" id="1833"/>
    <lineage>
        <taxon>Bacteria</taxon>
        <taxon>Bacillati</taxon>
        <taxon>Actinomycetota</taxon>
        <taxon>Actinomycetes</taxon>
        <taxon>Mycobacteriales</taxon>
        <taxon>Nocardiaceae</taxon>
        <taxon>Rhodococcus</taxon>
        <taxon>Rhodococcus erythropolis group</taxon>
    </lineage>
</organism>
<protein>
    <submittedName>
        <fullName evidence="1">Uncharacterized protein</fullName>
    </submittedName>
</protein>
<comment type="caution">
    <text evidence="1">The sequence shown here is derived from an EMBL/GenBank/DDBJ whole genome shotgun (WGS) entry which is preliminary data.</text>
</comment>
<name>A0A8I0ZZU2_RHOER</name>
<accession>A0A8I0ZZU2</accession>
<dbReference type="EMBL" id="JAECSB010000085">
    <property type="protein sequence ID" value="MBH5146318.1"/>
    <property type="molecule type" value="Genomic_DNA"/>
</dbReference>
<evidence type="ECO:0000313" key="1">
    <source>
        <dbReference type="EMBL" id="MBH5146318.1"/>
    </source>
</evidence>
<dbReference type="Proteomes" id="UP000627573">
    <property type="component" value="Unassembled WGS sequence"/>
</dbReference>